<gene>
    <name evidence="1" type="ORF">FCALED_LOCUS2912</name>
</gene>
<dbReference type="AlphaFoldDB" id="A0A9N8WCG3"/>
<evidence type="ECO:0000313" key="1">
    <source>
        <dbReference type="EMBL" id="CAG8485086.1"/>
    </source>
</evidence>
<protein>
    <submittedName>
        <fullName evidence="1">16124_t:CDS:1</fullName>
    </submittedName>
</protein>
<evidence type="ECO:0000313" key="2">
    <source>
        <dbReference type="Proteomes" id="UP000789570"/>
    </source>
</evidence>
<accession>A0A9N8WCG3</accession>
<comment type="caution">
    <text evidence="1">The sequence shown here is derived from an EMBL/GenBank/DDBJ whole genome shotgun (WGS) entry which is preliminary data.</text>
</comment>
<dbReference type="EMBL" id="CAJVPQ010000480">
    <property type="protein sequence ID" value="CAG8485086.1"/>
    <property type="molecule type" value="Genomic_DNA"/>
</dbReference>
<sequence>MESNIGKEVIEQIKDFNRYTLTTEQQSLIDKLIPNKELKTRYRFHGLCKDCGQICTAHDWCQLCNSNLFQNWINEVLNKKDPEFAMQYNEAVELHEKSLSIESNTTSDPQAVYTSRRLDFENLPEPQNSKLINEEFYLLSDSLDSLKLDL</sequence>
<keyword evidence="2" id="KW-1185">Reference proteome</keyword>
<proteinExistence type="predicted"/>
<name>A0A9N8WCG3_9GLOM</name>
<dbReference type="OrthoDB" id="2323207at2759"/>
<reference evidence="1" key="1">
    <citation type="submission" date="2021-06" db="EMBL/GenBank/DDBJ databases">
        <authorList>
            <person name="Kallberg Y."/>
            <person name="Tangrot J."/>
            <person name="Rosling A."/>
        </authorList>
    </citation>
    <scope>NUCLEOTIDE SEQUENCE</scope>
    <source>
        <strain evidence="1">UK204</strain>
    </source>
</reference>
<organism evidence="1 2">
    <name type="scientific">Funneliformis caledonium</name>
    <dbReference type="NCBI Taxonomy" id="1117310"/>
    <lineage>
        <taxon>Eukaryota</taxon>
        <taxon>Fungi</taxon>
        <taxon>Fungi incertae sedis</taxon>
        <taxon>Mucoromycota</taxon>
        <taxon>Glomeromycotina</taxon>
        <taxon>Glomeromycetes</taxon>
        <taxon>Glomerales</taxon>
        <taxon>Glomeraceae</taxon>
        <taxon>Funneliformis</taxon>
    </lineage>
</organism>
<dbReference type="Proteomes" id="UP000789570">
    <property type="component" value="Unassembled WGS sequence"/>
</dbReference>